<reference evidence="2 3" key="1">
    <citation type="submission" date="2022-05" db="EMBL/GenBank/DDBJ databases">
        <authorList>
            <consortium name="Genoscope - CEA"/>
            <person name="William W."/>
        </authorList>
    </citation>
    <scope>NUCLEOTIDE SEQUENCE [LARGE SCALE GENOMIC DNA]</scope>
</reference>
<dbReference type="AlphaFoldDB" id="A0AAU9XCE8"/>
<gene>
    <name evidence="2" type="ORF">PMEA_00020918</name>
</gene>
<keyword evidence="3" id="KW-1185">Reference proteome</keyword>
<sequence>SDISGRGCKTVKKGDESYSESINIPKMKWTETPAVISKGKREYRVIGRVVHMDYVQEYLATKENMKLGNVQGKPNRVQLEVLADTVYIEGVIRMRGIKKLTVYSRKVVSGKDSQLDVRAPTLSPQYDTSLSLAPGTPGVPGQNGVAGPKGTGVKRNREFYALVQRH</sequence>
<protein>
    <submittedName>
        <fullName evidence="2">Uncharacterized protein</fullName>
    </submittedName>
</protein>
<comment type="caution">
    <text evidence="2">The sequence shown here is derived from an EMBL/GenBank/DDBJ whole genome shotgun (WGS) entry which is preliminary data.</text>
</comment>
<evidence type="ECO:0000313" key="3">
    <source>
        <dbReference type="Proteomes" id="UP001159428"/>
    </source>
</evidence>
<proteinExistence type="predicted"/>
<dbReference type="EMBL" id="CALNXJ010000038">
    <property type="protein sequence ID" value="CAH3144039.1"/>
    <property type="molecule type" value="Genomic_DNA"/>
</dbReference>
<feature type="non-terminal residue" evidence="2">
    <location>
        <position position="1"/>
    </location>
</feature>
<name>A0AAU9XCE8_9CNID</name>
<feature type="region of interest" description="Disordered" evidence="1">
    <location>
        <begin position="126"/>
        <end position="152"/>
    </location>
</feature>
<accession>A0AAU9XCE8</accession>
<evidence type="ECO:0000313" key="2">
    <source>
        <dbReference type="EMBL" id="CAH3144039.1"/>
    </source>
</evidence>
<organism evidence="2 3">
    <name type="scientific">Pocillopora meandrina</name>
    <dbReference type="NCBI Taxonomy" id="46732"/>
    <lineage>
        <taxon>Eukaryota</taxon>
        <taxon>Metazoa</taxon>
        <taxon>Cnidaria</taxon>
        <taxon>Anthozoa</taxon>
        <taxon>Hexacorallia</taxon>
        <taxon>Scleractinia</taxon>
        <taxon>Astrocoeniina</taxon>
        <taxon>Pocilloporidae</taxon>
        <taxon>Pocillopora</taxon>
    </lineage>
</organism>
<evidence type="ECO:0000256" key="1">
    <source>
        <dbReference type="SAM" id="MobiDB-lite"/>
    </source>
</evidence>
<dbReference type="Proteomes" id="UP001159428">
    <property type="component" value="Unassembled WGS sequence"/>
</dbReference>